<reference evidence="2" key="3">
    <citation type="submission" date="2015-04" db="UniProtKB">
        <authorList>
            <consortium name="EnsemblPlants"/>
        </authorList>
    </citation>
    <scope>IDENTIFICATION</scope>
    <source>
        <strain evidence="2">cv. Jemalong A17</strain>
    </source>
</reference>
<dbReference type="HOGENOM" id="CLU_2100555_0_0_1"/>
<keyword evidence="1" id="KW-0472">Membrane</keyword>
<dbReference type="EMBL" id="CM001224">
    <property type="protein sequence ID" value="KEH18594.1"/>
    <property type="molecule type" value="Genomic_DNA"/>
</dbReference>
<evidence type="ECO:0000313" key="3">
    <source>
        <dbReference type="Proteomes" id="UP000002051"/>
    </source>
</evidence>
<protein>
    <submittedName>
        <fullName evidence="1">Transmembrane protein, putative</fullName>
    </submittedName>
</protein>
<keyword evidence="3" id="KW-1185">Reference proteome</keyword>
<dbReference type="AlphaFoldDB" id="A0A072TM57"/>
<proteinExistence type="predicted"/>
<reference evidence="1 3" key="2">
    <citation type="journal article" date="2014" name="BMC Genomics">
        <title>An improved genome release (version Mt4.0) for the model legume Medicago truncatula.</title>
        <authorList>
            <person name="Tang H."/>
            <person name="Krishnakumar V."/>
            <person name="Bidwell S."/>
            <person name="Rosen B."/>
            <person name="Chan A."/>
            <person name="Zhou S."/>
            <person name="Gentzbittel L."/>
            <person name="Childs K.L."/>
            <person name="Yandell M."/>
            <person name="Gundlach H."/>
            <person name="Mayer K.F."/>
            <person name="Schwartz D.C."/>
            <person name="Town C.D."/>
        </authorList>
    </citation>
    <scope>GENOME REANNOTATION</scope>
    <source>
        <strain evidence="1">A17</strain>
        <strain evidence="2 3">cv. Jemalong A17</strain>
    </source>
</reference>
<organism evidence="1 3">
    <name type="scientific">Medicago truncatula</name>
    <name type="common">Barrel medic</name>
    <name type="synonym">Medicago tribuloides</name>
    <dbReference type="NCBI Taxonomy" id="3880"/>
    <lineage>
        <taxon>Eukaryota</taxon>
        <taxon>Viridiplantae</taxon>
        <taxon>Streptophyta</taxon>
        <taxon>Embryophyta</taxon>
        <taxon>Tracheophyta</taxon>
        <taxon>Spermatophyta</taxon>
        <taxon>Magnoliopsida</taxon>
        <taxon>eudicotyledons</taxon>
        <taxon>Gunneridae</taxon>
        <taxon>Pentapetalae</taxon>
        <taxon>rosids</taxon>
        <taxon>fabids</taxon>
        <taxon>Fabales</taxon>
        <taxon>Fabaceae</taxon>
        <taxon>Papilionoideae</taxon>
        <taxon>50 kb inversion clade</taxon>
        <taxon>NPAAA clade</taxon>
        <taxon>Hologalegina</taxon>
        <taxon>IRL clade</taxon>
        <taxon>Trifolieae</taxon>
        <taxon>Medicago</taxon>
    </lineage>
</organism>
<reference evidence="1 3" key="1">
    <citation type="journal article" date="2011" name="Nature">
        <title>The Medicago genome provides insight into the evolution of rhizobial symbioses.</title>
        <authorList>
            <person name="Young N.D."/>
            <person name="Debelle F."/>
            <person name="Oldroyd G.E."/>
            <person name="Geurts R."/>
            <person name="Cannon S.B."/>
            <person name="Udvardi M.K."/>
            <person name="Benedito V.A."/>
            <person name="Mayer K.F."/>
            <person name="Gouzy J."/>
            <person name="Schoof H."/>
            <person name="Van de Peer Y."/>
            <person name="Proost S."/>
            <person name="Cook D.R."/>
            <person name="Meyers B.C."/>
            <person name="Spannagl M."/>
            <person name="Cheung F."/>
            <person name="De Mita S."/>
            <person name="Krishnakumar V."/>
            <person name="Gundlach H."/>
            <person name="Zhou S."/>
            <person name="Mudge J."/>
            <person name="Bharti A.K."/>
            <person name="Murray J.D."/>
            <person name="Naoumkina M.A."/>
            <person name="Rosen B."/>
            <person name="Silverstein K.A."/>
            <person name="Tang H."/>
            <person name="Rombauts S."/>
            <person name="Zhao P.X."/>
            <person name="Zhou P."/>
            <person name="Barbe V."/>
            <person name="Bardou P."/>
            <person name="Bechner M."/>
            <person name="Bellec A."/>
            <person name="Berger A."/>
            <person name="Berges H."/>
            <person name="Bidwell S."/>
            <person name="Bisseling T."/>
            <person name="Choisne N."/>
            <person name="Couloux A."/>
            <person name="Denny R."/>
            <person name="Deshpande S."/>
            <person name="Dai X."/>
            <person name="Doyle J.J."/>
            <person name="Dudez A.M."/>
            <person name="Farmer A.D."/>
            <person name="Fouteau S."/>
            <person name="Franken C."/>
            <person name="Gibelin C."/>
            <person name="Gish J."/>
            <person name="Goldstein S."/>
            <person name="Gonzalez A.J."/>
            <person name="Green P.J."/>
            <person name="Hallab A."/>
            <person name="Hartog M."/>
            <person name="Hua A."/>
            <person name="Humphray S.J."/>
            <person name="Jeong D.H."/>
            <person name="Jing Y."/>
            <person name="Jocker A."/>
            <person name="Kenton S.M."/>
            <person name="Kim D.J."/>
            <person name="Klee K."/>
            <person name="Lai H."/>
            <person name="Lang C."/>
            <person name="Lin S."/>
            <person name="Macmil S.L."/>
            <person name="Magdelenat G."/>
            <person name="Matthews L."/>
            <person name="McCorrison J."/>
            <person name="Monaghan E.L."/>
            <person name="Mun J.H."/>
            <person name="Najar F.Z."/>
            <person name="Nicholson C."/>
            <person name="Noirot C."/>
            <person name="O'Bleness M."/>
            <person name="Paule C.R."/>
            <person name="Poulain J."/>
            <person name="Prion F."/>
            <person name="Qin B."/>
            <person name="Qu C."/>
            <person name="Retzel E.F."/>
            <person name="Riddle C."/>
            <person name="Sallet E."/>
            <person name="Samain S."/>
            <person name="Samson N."/>
            <person name="Sanders I."/>
            <person name="Saurat O."/>
            <person name="Scarpelli C."/>
            <person name="Schiex T."/>
            <person name="Segurens B."/>
            <person name="Severin A.J."/>
            <person name="Sherrier D.J."/>
            <person name="Shi R."/>
            <person name="Sims S."/>
            <person name="Singer S.R."/>
            <person name="Sinharoy S."/>
            <person name="Sterck L."/>
            <person name="Viollet A."/>
            <person name="Wang B.B."/>
            <person name="Wang K."/>
            <person name="Wang M."/>
            <person name="Wang X."/>
            <person name="Warfsmann J."/>
            <person name="Weissenbach J."/>
            <person name="White D.D."/>
            <person name="White J.D."/>
            <person name="Wiley G.B."/>
            <person name="Wincker P."/>
            <person name="Xing Y."/>
            <person name="Yang L."/>
            <person name="Yao Z."/>
            <person name="Ying F."/>
            <person name="Zhai J."/>
            <person name="Zhou L."/>
            <person name="Zuber A."/>
            <person name="Denarie J."/>
            <person name="Dixon R.A."/>
            <person name="May G.D."/>
            <person name="Schwartz D.C."/>
            <person name="Rogers J."/>
            <person name="Quetier F."/>
            <person name="Town C.D."/>
            <person name="Roe B.A."/>
        </authorList>
    </citation>
    <scope>NUCLEOTIDE SEQUENCE [LARGE SCALE GENOMIC DNA]</scope>
    <source>
        <strain evidence="1">A17</strain>
        <strain evidence="2 3">cv. Jemalong A17</strain>
    </source>
</reference>
<dbReference type="Proteomes" id="UP000002051">
    <property type="component" value="Chromosome 8"/>
</dbReference>
<accession>A0A072TM57</accession>
<evidence type="ECO:0000313" key="1">
    <source>
        <dbReference type="EMBL" id="KEH18594.1"/>
    </source>
</evidence>
<sequence>MSARAYSSCTSLLLTVASFGLGYYSVFIDRIAQFNRELSLVLNRFNRKTIVEFVLVGSLGPVLIEPGRKLNQGRRKGKSDGGVVVMPIPWGGPTPLSCLHLQRSGPEYKIERVAGL</sequence>
<gene>
    <name evidence="1" type="ordered locus">MTR_8g024640</name>
</gene>
<name>A0A072TM57_MEDTR</name>
<evidence type="ECO:0000313" key="2">
    <source>
        <dbReference type="EnsemblPlants" id="KEH18594"/>
    </source>
</evidence>
<keyword evidence="1" id="KW-0812">Transmembrane</keyword>
<dbReference type="EnsemblPlants" id="KEH18594">
    <property type="protein sequence ID" value="KEH18594"/>
    <property type="gene ID" value="MTR_8g024640"/>
</dbReference>